<accession>A0A6A6RE84</accession>
<dbReference type="PANTHER" id="PTHR44051:SF23">
    <property type="entry name" value="GLUTATHIONE S-TRANSFERASE-LIKE PROTEIN TPCF"/>
    <property type="match status" value="1"/>
</dbReference>
<dbReference type="PANTHER" id="PTHR44051">
    <property type="entry name" value="GLUTATHIONE S-TRANSFERASE-RELATED"/>
    <property type="match status" value="1"/>
</dbReference>
<dbReference type="SUPFAM" id="SSF52833">
    <property type="entry name" value="Thioredoxin-like"/>
    <property type="match status" value="1"/>
</dbReference>
<gene>
    <name evidence="4" type="ORF">BU16DRAFT_546120</name>
</gene>
<dbReference type="GO" id="GO:0016740">
    <property type="term" value="F:transferase activity"/>
    <property type="evidence" value="ECO:0007669"/>
    <property type="project" value="UniProtKB-KW"/>
</dbReference>
<dbReference type="Gene3D" id="1.20.1050.10">
    <property type="match status" value="1"/>
</dbReference>
<dbReference type="Proteomes" id="UP000799750">
    <property type="component" value="Unassembled WGS sequence"/>
</dbReference>
<dbReference type="SFLD" id="SFLDG01151">
    <property type="entry name" value="Main.2:_Nu-like"/>
    <property type="match status" value="1"/>
</dbReference>
<dbReference type="OrthoDB" id="422574at2759"/>
<dbReference type="InterPro" id="IPR036249">
    <property type="entry name" value="Thioredoxin-like_sf"/>
</dbReference>
<proteinExistence type="inferred from homology"/>
<comment type="similarity">
    <text evidence="1">Belongs to the GST superfamily.</text>
</comment>
<dbReference type="AlphaFoldDB" id="A0A6A6RE84"/>
<evidence type="ECO:0000259" key="2">
    <source>
        <dbReference type="PROSITE" id="PS50404"/>
    </source>
</evidence>
<dbReference type="Pfam" id="PF00043">
    <property type="entry name" value="GST_C"/>
    <property type="match status" value="1"/>
</dbReference>
<name>A0A6A6RE84_9PEZI</name>
<dbReference type="InterPro" id="IPR004046">
    <property type="entry name" value="GST_C"/>
</dbReference>
<dbReference type="InterPro" id="IPR004045">
    <property type="entry name" value="Glutathione_S-Trfase_N"/>
</dbReference>
<dbReference type="InterPro" id="IPR010987">
    <property type="entry name" value="Glutathione-S-Trfase_C-like"/>
</dbReference>
<dbReference type="PROSITE" id="PS50405">
    <property type="entry name" value="GST_CTER"/>
    <property type="match status" value="1"/>
</dbReference>
<feature type="domain" description="GST C-terminal" evidence="3">
    <location>
        <begin position="95"/>
        <end position="225"/>
    </location>
</feature>
<sequence>MSTSNLLPIQVWGLGGPNPPRVAILLSELHLPYEITNIPFSQVKTPEYLAINPNGRLPAIRDPNNADLTLWESGAIIEYLIERYDTNHHLSFEPGTPEAYHAKQWLFFQATGQGPYYGQLGWFKLFHQEKVPSAVARYLAEVNRVTGVLDGWLAKQETGAGGPWLVGGKMSYADLAFVSWQAVVAHVTTKEEYDLDQYPHAKAWLEKMNKLESVSTLSRTPESPMASVTRYRGVLDDLLRSCEG</sequence>
<evidence type="ECO:0000313" key="4">
    <source>
        <dbReference type="EMBL" id="KAF2502989.1"/>
    </source>
</evidence>
<dbReference type="Gene3D" id="3.40.30.10">
    <property type="entry name" value="Glutaredoxin"/>
    <property type="match status" value="1"/>
</dbReference>
<reference evidence="4" key="1">
    <citation type="journal article" date="2020" name="Stud. Mycol.">
        <title>101 Dothideomycetes genomes: a test case for predicting lifestyles and emergence of pathogens.</title>
        <authorList>
            <person name="Haridas S."/>
            <person name="Albert R."/>
            <person name="Binder M."/>
            <person name="Bloem J."/>
            <person name="Labutti K."/>
            <person name="Salamov A."/>
            <person name="Andreopoulos B."/>
            <person name="Baker S."/>
            <person name="Barry K."/>
            <person name="Bills G."/>
            <person name="Bluhm B."/>
            <person name="Cannon C."/>
            <person name="Castanera R."/>
            <person name="Culley D."/>
            <person name="Daum C."/>
            <person name="Ezra D."/>
            <person name="Gonzalez J."/>
            <person name="Henrissat B."/>
            <person name="Kuo A."/>
            <person name="Liang C."/>
            <person name="Lipzen A."/>
            <person name="Lutzoni F."/>
            <person name="Magnuson J."/>
            <person name="Mondo S."/>
            <person name="Nolan M."/>
            <person name="Ohm R."/>
            <person name="Pangilinan J."/>
            <person name="Park H.-J."/>
            <person name="Ramirez L."/>
            <person name="Alfaro M."/>
            <person name="Sun H."/>
            <person name="Tritt A."/>
            <person name="Yoshinaga Y."/>
            <person name="Zwiers L.-H."/>
            <person name="Turgeon B."/>
            <person name="Goodwin S."/>
            <person name="Spatafora J."/>
            <person name="Crous P."/>
            <person name="Grigoriev I."/>
        </authorList>
    </citation>
    <scope>NUCLEOTIDE SEQUENCE</scope>
    <source>
        <strain evidence="4">CBS 269.34</strain>
    </source>
</reference>
<dbReference type="SUPFAM" id="SSF47616">
    <property type="entry name" value="GST C-terminal domain-like"/>
    <property type="match status" value="1"/>
</dbReference>
<feature type="domain" description="GST N-terminal" evidence="2">
    <location>
        <begin position="6"/>
        <end position="88"/>
    </location>
</feature>
<dbReference type="InterPro" id="IPR036282">
    <property type="entry name" value="Glutathione-S-Trfase_C_sf"/>
</dbReference>
<dbReference type="SFLD" id="SFLDS00019">
    <property type="entry name" value="Glutathione_Transferase_(cytos"/>
    <property type="match status" value="1"/>
</dbReference>
<organism evidence="4 5">
    <name type="scientific">Lophium mytilinum</name>
    <dbReference type="NCBI Taxonomy" id="390894"/>
    <lineage>
        <taxon>Eukaryota</taxon>
        <taxon>Fungi</taxon>
        <taxon>Dikarya</taxon>
        <taxon>Ascomycota</taxon>
        <taxon>Pezizomycotina</taxon>
        <taxon>Dothideomycetes</taxon>
        <taxon>Pleosporomycetidae</taxon>
        <taxon>Mytilinidiales</taxon>
        <taxon>Mytilinidiaceae</taxon>
        <taxon>Lophium</taxon>
    </lineage>
</organism>
<keyword evidence="4" id="KW-0808">Transferase</keyword>
<protein>
    <submittedName>
        <fullName evidence="4">Glutathione S-transferase</fullName>
    </submittedName>
</protein>
<dbReference type="CDD" id="cd03048">
    <property type="entry name" value="GST_N_Ure2p_like"/>
    <property type="match status" value="1"/>
</dbReference>
<dbReference type="Pfam" id="PF13417">
    <property type="entry name" value="GST_N_3"/>
    <property type="match status" value="1"/>
</dbReference>
<evidence type="ECO:0000256" key="1">
    <source>
        <dbReference type="ARBA" id="ARBA00007409"/>
    </source>
</evidence>
<evidence type="ECO:0000313" key="5">
    <source>
        <dbReference type="Proteomes" id="UP000799750"/>
    </source>
</evidence>
<evidence type="ECO:0000259" key="3">
    <source>
        <dbReference type="PROSITE" id="PS50405"/>
    </source>
</evidence>
<dbReference type="EMBL" id="MU004181">
    <property type="protein sequence ID" value="KAF2502989.1"/>
    <property type="molecule type" value="Genomic_DNA"/>
</dbReference>
<dbReference type="PROSITE" id="PS50404">
    <property type="entry name" value="GST_NTER"/>
    <property type="match status" value="1"/>
</dbReference>
<dbReference type="InterPro" id="IPR040079">
    <property type="entry name" value="Glutathione_S-Trfase"/>
</dbReference>
<dbReference type="SFLD" id="SFLDG00358">
    <property type="entry name" value="Main_(cytGST)"/>
    <property type="match status" value="1"/>
</dbReference>
<keyword evidence="5" id="KW-1185">Reference proteome</keyword>